<keyword evidence="4" id="KW-1185">Reference proteome</keyword>
<feature type="non-terminal residue" evidence="3">
    <location>
        <position position="198"/>
    </location>
</feature>
<organism evidence="3 4">
    <name type="scientific">Cryomyces minteri</name>
    <dbReference type="NCBI Taxonomy" id="331657"/>
    <lineage>
        <taxon>Eukaryota</taxon>
        <taxon>Fungi</taxon>
        <taxon>Dikarya</taxon>
        <taxon>Ascomycota</taxon>
        <taxon>Pezizomycotina</taxon>
        <taxon>Dothideomycetes</taxon>
        <taxon>Dothideomycetes incertae sedis</taxon>
        <taxon>Cryomyces</taxon>
    </lineage>
</organism>
<evidence type="ECO:0000256" key="2">
    <source>
        <dbReference type="SAM" id="MobiDB-lite"/>
    </source>
</evidence>
<feature type="region of interest" description="Disordered" evidence="2">
    <location>
        <begin position="1"/>
        <end position="34"/>
    </location>
</feature>
<gene>
    <name evidence="3" type="ORF">B0A49_07496</name>
</gene>
<feature type="region of interest" description="Disordered" evidence="2">
    <location>
        <begin position="150"/>
        <end position="198"/>
    </location>
</feature>
<accession>A0A4U0WU10</accession>
<evidence type="ECO:0000256" key="1">
    <source>
        <dbReference type="SAM" id="Coils"/>
    </source>
</evidence>
<evidence type="ECO:0000313" key="3">
    <source>
        <dbReference type="EMBL" id="TKA66043.1"/>
    </source>
</evidence>
<feature type="compositionally biased region" description="Basic and acidic residues" evidence="2">
    <location>
        <begin position="150"/>
        <end position="162"/>
    </location>
</feature>
<keyword evidence="1" id="KW-0175">Coiled coil</keyword>
<feature type="compositionally biased region" description="Low complexity" evidence="2">
    <location>
        <begin position="20"/>
        <end position="30"/>
    </location>
</feature>
<dbReference type="Proteomes" id="UP000308768">
    <property type="component" value="Unassembled WGS sequence"/>
</dbReference>
<comment type="caution">
    <text evidence="3">The sequence shown here is derived from an EMBL/GenBank/DDBJ whole genome shotgun (WGS) entry which is preliminary data.</text>
</comment>
<feature type="coiled-coil region" evidence="1">
    <location>
        <begin position="62"/>
        <end position="89"/>
    </location>
</feature>
<name>A0A4U0WU10_9PEZI</name>
<sequence>MFKPFVGMPTMDSASTGETPASPRPASSAAGRKFSIPYSDTSLTTRSVEDLLEGFGSLHVEYRLLADKNRKLEQKLARAKQQYEKFADRFLPPDTARKSVDQAFASDPSDYEASAPKNPSDWLETLDQSLDGDRRARARNIREGETAHVHIQDRLSKKRDSGVRIWSGASADRVEGSTAMPSISESPLEQDFTVPGTP</sequence>
<proteinExistence type="predicted"/>
<feature type="region of interest" description="Disordered" evidence="2">
    <location>
        <begin position="91"/>
        <end position="123"/>
    </location>
</feature>
<protein>
    <submittedName>
        <fullName evidence="3">Uncharacterized protein</fullName>
    </submittedName>
</protein>
<dbReference type="AlphaFoldDB" id="A0A4U0WU10"/>
<dbReference type="EMBL" id="NAJN01001066">
    <property type="protein sequence ID" value="TKA66043.1"/>
    <property type="molecule type" value="Genomic_DNA"/>
</dbReference>
<reference evidence="3 4" key="1">
    <citation type="submission" date="2017-03" db="EMBL/GenBank/DDBJ databases">
        <title>Genomes of endolithic fungi from Antarctica.</title>
        <authorList>
            <person name="Coleine C."/>
            <person name="Masonjones S."/>
            <person name="Stajich J.E."/>
        </authorList>
    </citation>
    <scope>NUCLEOTIDE SEQUENCE [LARGE SCALE GENOMIC DNA]</scope>
    <source>
        <strain evidence="3 4">CCFEE 5187</strain>
    </source>
</reference>
<dbReference type="STRING" id="331657.A0A4U0WU10"/>
<evidence type="ECO:0000313" key="4">
    <source>
        <dbReference type="Proteomes" id="UP000308768"/>
    </source>
</evidence>